<evidence type="ECO:0000256" key="3">
    <source>
        <dbReference type="SAM" id="Coils"/>
    </source>
</evidence>
<feature type="region of interest" description="Disordered" evidence="4">
    <location>
        <begin position="205"/>
        <end position="270"/>
    </location>
</feature>
<name>A0A9N8HM96_9STRA</name>
<organism evidence="5 6">
    <name type="scientific">Seminavis robusta</name>
    <dbReference type="NCBI Taxonomy" id="568900"/>
    <lineage>
        <taxon>Eukaryota</taxon>
        <taxon>Sar</taxon>
        <taxon>Stramenopiles</taxon>
        <taxon>Ochrophyta</taxon>
        <taxon>Bacillariophyta</taxon>
        <taxon>Bacillariophyceae</taxon>
        <taxon>Bacillariophycidae</taxon>
        <taxon>Naviculales</taxon>
        <taxon>Naviculaceae</taxon>
        <taxon>Seminavis</taxon>
    </lineage>
</organism>
<dbReference type="GO" id="GO:0000445">
    <property type="term" value="C:THO complex part of transcription export complex"/>
    <property type="evidence" value="ECO:0007669"/>
    <property type="project" value="InterPro"/>
</dbReference>
<dbReference type="Pfam" id="PF05615">
    <property type="entry name" value="THOC7"/>
    <property type="match status" value="1"/>
</dbReference>
<feature type="compositionally biased region" description="Low complexity" evidence="4">
    <location>
        <begin position="1"/>
        <end position="15"/>
    </location>
</feature>
<keyword evidence="2" id="KW-0539">Nucleus</keyword>
<keyword evidence="6" id="KW-1185">Reference proteome</keyword>
<dbReference type="InterPro" id="IPR008501">
    <property type="entry name" value="THOC7/Mft1"/>
</dbReference>
<comment type="subcellular location">
    <subcellularLocation>
        <location evidence="1">Nucleus</location>
    </subcellularLocation>
</comment>
<comment type="caution">
    <text evidence="5">The sequence shown here is derived from an EMBL/GenBank/DDBJ whole genome shotgun (WGS) entry which is preliminary data.</text>
</comment>
<gene>
    <name evidence="5" type="ORF">SEMRO_729_G193850.1</name>
</gene>
<evidence type="ECO:0000313" key="5">
    <source>
        <dbReference type="EMBL" id="CAB9515638.1"/>
    </source>
</evidence>
<evidence type="ECO:0000313" key="6">
    <source>
        <dbReference type="Proteomes" id="UP001153069"/>
    </source>
</evidence>
<dbReference type="Proteomes" id="UP001153069">
    <property type="component" value="Unassembled WGS sequence"/>
</dbReference>
<keyword evidence="3" id="KW-0175">Coiled coil</keyword>
<dbReference type="AlphaFoldDB" id="A0A9N8HM96"/>
<reference evidence="5" key="1">
    <citation type="submission" date="2020-06" db="EMBL/GenBank/DDBJ databases">
        <authorList>
            <consortium name="Plant Systems Biology data submission"/>
        </authorList>
    </citation>
    <scope>NUCLEOTIDE SEQUENCE</scope>
    <source>
        <strain evidence="5">D6</strain>
    </source>
</reference>
<evidence type="ECO:0000256" key="2">
    <source>
        <dbReference type="ARBA" id="ARBA00023242"/>
    </source>
</evidence>
<proteinExistence type="predicted"/>
<sequence length="270" mass="30234">MSSTANANATATATSKPPPLSHETIQKRLLTGCSSKGGARGSLTRCAAKLGALHAKLSAQGGSTDQEILTVKDDLKREIRLFQVEMRKMIVMIQSAETELSHVQEQYGVCTTLVTRKQTELQQLRQQATKVARTRSCWQEYETLAKLARQRSPRRVLKAKLEKSNADLQKTKKQLYETAAESKVREKQFHLLIQCMLDLKRSLGETVEIPPPPKEEETAKKEEPTKQEDAKKEEEEEATPKKNEEATKKAGSDTQPMQVEEEDDLYGGLP</sequence>
<feature type="compositionally biased region" description="Basic and acidic residues" evidence="4">
    <location>
        <begin position="213"/>
        <end position="251"/>
    </location>
</feature>
<evidence type="ECO:0000256" key="4">
    <source>
        <dbReference type="SAM" id="MobiDB-lite"/>
    </source>
</evidence>
<evidence type="ECO:0000256" key="1">
    <source>
        <dbReference type="ARBA" id="ARBA00004123"/>
    </source>
</evidence>
<dbReference type="EMBL" id="CAICTM010000728">
    <property type="protein sequence ID" value="CAB9515638.1"/>
    <property type="molecule type" value="Genomic_DNA"/>
</dbReference>
<accession>A0A9N8HM96</accession>
<feature type="compositionally biased region" description="Acidic residues" evidence="4">
    <location>
        <begin position="259"/>
        <end position="270"/>
    </location>
</feature>
<dbReference type="OrthoDB" id="49198at2759"/>
<protein>
    <submittedName>
        <fullName evidence="5">Uncharacterized protein</fullName>
    </submittedName>
</protein>
<dbReference type="GO" id="GO:0006397">
    <property type="term" value="P:mRNA processing"/>
    <property type="evidence" value="ECO:0007669"/>
    <property type="project" value="InterPro"/>
</dbReference>
<feature type="region of interest" description="Disordered" evidence="4">
    <location>
        <begin position="1"/>
        <end position="21"/>
    </location>
</feature>
<feature type="coiled-coil region" evidence="3">
    <location>
        <begin position="114"/>
        <end position="178"/>
    </location>
</feature>